<accession>A0ACB8RJF2</accession>
<evidence type="ECO:0000313" key="2">
    <source>
        <dbReference type="Proteomes" id="UP000814033"/>
    </source>
</evidence>
<evidence type="ECO:0000313" key="1">
    <source>
        <dbReference type="EMBL" id="KAI0044022.1"/>
    </source>
</evidence>
<sequence length="144" mass="15810">MRTIFLLTRTTIDLNADAAIETSMVLATFTTSPFRFSVLIILMNIPSTSTPSSRSYRTLTKTVKFSSTGDVVAKTTLAPDAPHAFAAIKAGIDRLPPRAKMVLNSSEFYAQDASGWTRSSLAPRPRQACIEEGRTSWIFCFAQL</sequence>
<dbReference type="Proteomes" id="UP000814033">
    <property type="component" value="Unassembled WGS sequence"/>
</dbReference>
<dbReference type="EMBL" id="MU275997">
    <property type="protein sequence ID" value="KAI0044022.1"/>
    <property type="molecule type" value="Genomic_DNA"/>
</dbReference>
<protein>
    <submittedName>
        <fullName evidence="1">Uncharacterized protein</fullName>
    </submittedName>
</protein>
<comment type="caution">
    <text evidence="1">The sequence shown here is derived from an EMBL/GenBank/DDBJ whole genome shotgun (WGS) entry which is preliminary data.</text>
</comment>
<name>A0ACB8RJF2_9AGAM</name>
<organism evidence="1 2">
    <name type="scientific">Auriscalpium vulgare</name>
    <dbReference type="NCBI Taxonomy" id="40419"/>
    <lineage>
        <taxon>Eukaryota</taxon>
        <taxon>Fungi</taxon>
        <taxon>Dikarya</taxon>
        <taxon>Basidiomycota</taxon>
        <taxon>Agaricomycotina</taxon>
        <taxon>Agaricomycetes</taxon>
        <taxon>Russulales</taxon>
        <taxon>Auriscalpiaceae</taxon>
        <taxon>Auriscalpium</taxon>
    </lineage>
</organism>
<reference evidence="1" key="2">
    <citation type="journal article" date="2022" name="New Phytol.">
        <title>Evolutionary transition to the ectomycorrhizal habit in the genomes of a hyperdiverse lineage of mushroom-forming fungi.</title>
        <authorList>
            <person name="Looney B."/>
            <person name="Miyauchi S."/>
            <person name="Morin E."/>
            <person name="Drula E."/>
            <person name="Courty P.E."/>
            <person name="Kohler A."/>
            <person name="Kuo A."/>
            <person name="LaButti K."/>
            <person name="Pangilinan J."/>
            <person name="Lipzen A."/>
            <person name="Riley R."/>
            <person name="Andreopoulos W."/>
            <person name="He G."/>
            <person name="Johnson J."/>
            <person name="Nolan M."/>
            <person name="Tritt A."/>
            <person name="Barry K.W."/>
            <person name="Grigoriev I.V."/>
            <person name="Nagy L.G."/>
            <person name="Hibbett D."/>
            <person name="Henrissat B."/>
            <person name="Matheny P.B."/>
            <person name="Labbe J."/>
            <person name="Martin F.M."/>
        </authorList>
    </citation>
    <scope>NUCLEOTIDE SEQUENCE</scope>
    <source>
        <strain evidence="1">FP105234-sp</strain>
    </source>
</reference>
<keyword evidence="2" id="KW-1185">Reference proteome</keyword>
<proteinExistence type="predicted"/>
<reference evidence="1" key="1">
    <citation type="submission" date="2021-02" db="EMBL/GenBank/DDBJ databases">
        <authorList>
            <consortium name="DOE Joint Genome Institute"/>
            <person name="Ahrendt S."/>
            <person name="Looney B.P."/>
            <person name="Miyauchi S."/>
            <person name="Morin E."/>
            <person name="Drula E."/>
            <person name="Courty P.E."/>
            <person name="Chicoki N."/>
            <person name="Fauchery L."/>
            <person name="Kohler A."/>
            <person name="Kuo A."/>
            <person name="Labutti K."/>
            <person name="Pangilinan J."/>
            <person name="Lipzen A."/>
            <person name="Riley R."/>
            <person name="Andreopoulos W."/>
            <person name="He G."/>
            <person name="Johnson J."/>
            <person name="Barry K.W."/>
            <person name="Grigoriev I.V."/>
            <person name="Nagy L."/>
            <person name="Hibbett D."/>
            <person name="Henrissat B."/>
            <person name="Matheny P.B."/>
            <person name="Labbe J."/>
            <person name="Martin F."/>
        </authorList>
    </citation>
    <scope>NUCLEOTIDE SEQUENCE</scope>
    <source>
        <strain evidence="1">FP105234-sp</strain>
    </source>
</reference>
<gene>
    <name evidence="1" type="ORF">FA95DRAFT_325263</name>
</gene>